<dbReference type="Pfam" id="PF00395">
    <property type="entry name" value="SLH"/>
    <property type="match status" value="3"/>
</dbReference>
<sequence length="422" mass="45575">MTDTPTKLPSQLRPVKPDEWIAIFVALGTFGSIFFWATTGEKNGFNLLSKPMLSTPLSESFGSSNIASGKSIFSLDIPQLKTSTGKSGSNFEESSQNPEELGTSLDTLTSMTDPVEDDEPNLQSLDQVKTETKTIPKLFEVLKKINQKAAPPVADNLGILDSGKILSKSPPTISSEVTDDLITTAPLPVAPSIPTPTTELPQEKETSLPSTALPSPDISSSSTVKFSDVPNSFWASSFIQSLVEQDFIAQINNDQFEPDKPVTRAEFAAQIAKVFEEKSAKKSVVYKDIKGDSTAQSEIQTSTKSGFLSGYPGDVFRPEEKVSRLQVLVSLASGLSLEIPSDPDSVLSVYKDTTEIPDWAKEKVAAATAAELVVSHPDVKMLNPNQPATRAEVAAVFYQALVKLGQVEKISSEYIVNPKKEN</sequence>
<feature type="transmembrane region" description="Helical" evidence="2">
    <location>
        <begin position="20"/>
        <end position="38"/>
    </location>
</feature>
<keyword evidence="2" id="KW-0472">Membrane</keyword>
<dbReference type="PANTHER" id="PTHR43308:SF5">
    <property type="entry name" value="S-LAYER PROTEIN _ PEPTIDOGLYCAN ENDO-BETA-N-ACETYLGLUCOSAMINIDASE"/>
    <property type="match status" value="1"/>
</dbReference>
<keyword evidence="2" id="KW-1133">Transmembrane helix</keyword>
<feature type="domain" description="SLH" evidence="3">
    <location>
        <begin position="222"/>
        <end position="285"/>
    </location>
</feature>
<dbReference type="AlphaFoldDB" id="Q116Z9"/>
<dbReference type="STRING" id="203124.Tery_1054"/>
<keyword evidence="2" id="KW-0812">Transmembrane</keyword>
<evidence type="ECO:0000256" key="1">
    <source>
        <dbReference type="SAM" id="MobiDB-lite"/>
    </source>
</evidence>
<organism evidence="4">
    <name type="scientific">Trichodesmium erythraeum (strain IMS101)</name>
    <dbReference type="NCBI Taxonomy" id="203124"/>
    <lineage>
        <taxon>Bacteria</taxon>
        <taxon>Bacillati</taxon>
        <taxon>Cyanobacteriota</taxon>
        <taxon>Cyanophyceae</taxon>
        <taxon>Oscillatoriophycideae</taxon>
        <taxon>Oscillatoriales</taxon>
        <taxon>Microcoleaceae</taxon>
        <taxon>Trichodesmium</taxon>
    </lineage>
</organism>
<dbReference type="PANTHER" id="PTHR43308">
    <property type="entry name" value="OUTER MEMBRANE PROTEIN ALPHA-RELATED"/>
    <property type="match status" value="1"/>
</dbReference>
<dbReference type="InterPro" id="IPR001119">
    <property type="entry name" value="SLH_dom"/>
</dbReference>
<accession>Q116Z9</accession>
<dbReference type="KEGG" id="ter:Tery_1054"/>
<feature type="region of interest" description="Disordered" evidence="1">
    <location>
        <begin position="84"/>
        <end position="120"/>
    </location>
</feature>
<dbReference type="HOGENOM" id="CLU_067542_0_0_3"/>
<feature type="domain" description="SLH" evidence="3">
    <location>
        <begin position="286"/>
        <end position="345"/>
    </location>
</feature>
<dbReference type="RefSeq" id="WP_011610811.1">
    <property type="nucleotide sequence ID" value="NC_008312.1"/>
</dbReference>
<proteinExistence type="predicted"/>
<protein>
    <submittedName>
        <fullName evidence="4">S-layer-like region</fullName>
    </submittedName>
</protein>
<feature type="compositionally biased region" description="Polar residues" evidence="1">
    <location>
        <begin position="207"/>
        <end position="221"/>
    </location>
</feature>
<evidence type="ECO:0000313" key="4">
    <source>
        <dbReference type="EMBL" id="ABG50425.1"/>
    </source>
</evidence>
<dbReference type="PROSITE" id="PS51272">
    <property type="entry name" value="SLH"/>
    <property type="match status" value="3"/>
</dbReference>
<dbReference type="eggNOG" id="COG3420">
    <property type="taxonomic scope" value="Bacteria"/>
</dbReference>
<gene>
    <name evidence="4" type="ordered locus">Tery_1054</name>
</gene>
<evidence type="ECO:0000259" key="3">
    <source>
        <dbReference type="PROSITE" id="PS51272"/>
    </source>
</evidence>
<reference evidence="4" key="1">
    <citation type="submission" date="2006-06" db="EMBL/GenBank/DDBJ databases">
        <title>Complete sequence of Trichodesmium erythraeum IMS101.</title>
        <authorList>
            <consortium name="US DOE Joint Genome Institute"/>
            <person name="Copeland A."/>
            <person name="Lucas S."/>
            <person name="Lapidus A."/>
            <person name="Barry K."/>
            <person name="Detter J.C."/>
            <person name="Glavina del Rio T."/>
            <person name="Hammon N."/>
            <person name="Israni S."/>
            <person name="Dalin E."/>
            <person name="Tice H."/>
            <person name="Pitluck S."/>
            <person name="Kiss H."/>
            <person name="Munk A.C."/>
            <person name="Brettin T."/>
            <person name="Bruce D."/>
            <person name="Han C."/>
            <person name="Tapia R."/>
            <person name="Gilna P."/>
            <person name="Schmutz J."/>
            <person name="Larimer F."/>
            <person name="Land M."/>
            <person name="Hauser L."/>
            <person name="Kyrpides N."/>
            <person name="Kim E."/>
            <person name="Richardson P."/>
        </authorList>
    </citation>
    <scope>NUCLEOTIDE SEQUENCE [LARGE SCALE GENOMIC DNA]</scope>
    <source>
        <strain evidence="4">IMS101</strain>
    </source>
</reference>
<dbReference type="EMBL" id="CP000393">
    <property type="protein sequence ID" value="ABG50425.1"/>
    <property type="molecule type" value="Genomic_DNA"/>
</dbReference>
<feature type="compositionally biased region" description="Polar residues" evidence="1">
    <location>
        <begin position="84"/>
        <end position="112"/>
    </location>
</feature>
<feature type="region of interest" description="Disordered" evidence="1">
    <location>
        <begin position="185"/>
        <end position="221"/>
    </location>
</feature>
<dbReference type="OrthoDB" id="9759810at2"/>
<name>Q116Z9_TRIEI</name>
<evidence type="ECO:0000256" key="2">
    <source>
        <dbReference type="SAM" id="Phobius"/>
    </source>
</evidence>
<feature type="domain" description="SLH" evidence="3">
    <location>
        <begin position="347"/>
        <end position="411"/>
    </location>
</feature>
<dbReference type="InterPro" id="IPR051465">
    <property type="entry name" value="Cell_Envelope_Struct_Comp"/>
</dbReference>